<gene>
    <name evidence="2" type="ORF">GRI47_04035</name>
</gene>
<protein>
    <submittedName>
        <fullName evidence="2">Uncharacterized protein</fullName>
    </submittedName>
</protein>
<name>A0A844Y6R6_9SPHN</name>
<dbReference type="AlphaFoldDB" id="A0A844Y6R6"/>
<organism evidence="2 3">
    <name type="scientific">Qipengyuania pelagi</name>
    <dbReference type="NCBI Taxonomy" id="994320"/>
    <lineage>
        <taxon>Bacteria</taxon>
        <taxon>Pseudomonadati</taxon>
        <taxon>Pseudomonadota</taxon>
        <taxon>Alphaproteobacteria</taxon>
        <taxon>Sphingomonadales</taxon>
        <taxon>Erythrobacteraceae</taxon>
        <taxon>Qipengyuania</taxon>
    </lineage>
</organism>
<dbReference type="EMBL" id="WTYD01000001">
    <property type="protein sequence ID" value="MXO53179.1"/>
    <property type="molecule type" value="Genomic_DNA"/>
</dbReference>
<reference evidence="2 3" key="1">
    <citation type="submission" date="2019-12" db="EMBL/GenBank/DDBJ databases">
        <title>Genomic-based taxomic classification of the family Erythrobacteraceae.</title>
        <authorList>
            <person name="Xu L."/>
        </authorList>
    </citation>
    <scope>NUCLEOTIDE SEQUENCE [LARGE SCALE GENOMIC DNA]</scope>
    <source>
        <strain evidence="2 3">JCM 17468</strain>
    </source>
</reference>
<dbReference type="OrthoDB" id="7428387at2"/>
<dbReference type="Proteomes" id="UP000430272">
    <property type="component" value="Unassembled WGS sequence"/>
</dbReference>
<sequence length="140" mass="15110">MRIVTLAISALALASAASAAGSALSITRSVFVETRSNGGLALEPATTLESGDKVVLVMQWDRPGARQPFTLASRVPEELAFQRSGDASVEVSIDGGRHWGRLGDLRRGKRLASPEDVTHLRWRIAAGDDRRLRSYSAIVR</sequence>
<feature type="signal peptide" evidence="1">
    <location>
        <begin position="1"/>
        <end position="19"/>
    </location>
</feature>
<keyword evidence="3" id="KW-1185">Reference proteome</keyword>
<comment type="caution">
    <text evidence="2">The sequence shown here is derived from an EMBL/GenBank/DDBJ whole genome shotgun (WGS) entry which is preliminary data.</text>
</comment>
<proteinExistence type="predicted"/>
<dbReference type="RefSeq" id="WP_160660062.1">
    <property type="nucleotide sequence ID" value="NZ_BAABDV010000001.1"/>
</dbReference>
<evidence type="ECO:0000313" key="2">
    <source>
        <dbReference type="EMBL" id="MXO53179.1"/>
    </source>
</evidence>
<accession>A0A844Y6R6</accession>
<keyword evidence="1" id="KW-0732">Signal</keyword>
<evidence type="ECO:0000256" key="1">
    <source>
        <dbReference type="SAM" id="SignalP"/>
    </source>
</evidence>
<feature type="chain" id="PRO_5032462491" evidence="1">
    <location>
        <begin position="20"/>
        <end position="140"/>
    </location>
</feature>
<evidence type="ECO:0000313" key="3">
    <source>
        <dbReference type="Proteomes" id="UP000430272"/>
    </source>
</evidence>